<dbReference type="GeneID" id="14493684"/>
<dbReference type="InterPro" id="IPR052436">
    <property type="entry name" value="LTO1_adapter"/>
</dbReference>
<dbReference type="STRING" id="1071380.I2GW52"/>
<dbReference type="PANTHER" id="PTHR28532">
    <property type="entry name" value="GEO13458P1"/>
    <property type="match status" value="1"/>
</dbReference>
<dbReference type="InParanoid" id="I2GW52"/>
<dbReference type="KEGG" id="tbl:TBLA_0A05610"/>
<dbReference type="RefSeq" id="XP_004177873.1">
    <property type="nucleotide sequence ID" value="XM_004177825.1"/>
</dbReference>
<gene>
    <name evidence="3" type="primary">TBLA0A05610</name>
    <name evidence="3" type="ORF">TBLA_0A05610</name>
</gene>
<dbReference type="eggNOG" id="KOG4595">
    <property type="taxonomic scope" value="Eukaryota"/>
</dbReference>
<comment type="similarity">
    <text evidence="1">Belongs to the LTO1 family.</text>
</comment>
<evidence type="ECO:0000313" key="4">
    <source>
        <dbReference type="Proteomes" id="UP000002866"/>
    </source>
</evidence>
<evidence type="ECO:0000313" key="3">
    <source>
        <dbReference type="EMBL" id="CCH58354.1"/>
    </source>
</evidence>
<dbReference type="OrthoDB" id="48036at2759"/>
<dbReference type="PANTHER" id="PTHR28532:SF1">
    <property type="entry name" value="ORAL CANCER OVEREXPRESSED 1"/>
    <property type="match status" value="1"/>
</dbReference>
<dbReference type="HOGENOM" id="CLU_136375_0_0_1"/>
<proteinExistence type="inferred from homology"/>
<feature type="domain" description="Essential protein Yae1 N-terminal" evidence="2">
    <location>
        <begin position="19"/>
        <end position="56"/>
    </location>
</feature>
<dbReference type="Pfam" id="PF09811">
    <property type="entry name" value="Yae1_N"/>
    <property type="match status" value="1"/>
</dbReference>
<dbReference type="OMA" id="VGFQRFV"/>
<name>I2GW52_HENB6</name>
<organism evidence="3 4">
    <name type="scientific">Henningerozyma blattae (strain ATCC 34711 / CBS 6284 / DSM 70876 / NBRC 10599 / NRRL Y-10934 / UCD 77-7)</name>
    <name type="common">Yeast</name>
    <name type="synonym">Tetrapisispora blattae</name>
    <dbReference type="NCBI Taxonomy" id="1071380"/>
    <lineage>
        <taxon>Eukaryota</taxon>
        <taxon>Fungi</taxon>
        <taxon>Dikarya</taxon>
        <taxon>Ascomycota</taxon>
        <taxon>Saccharomycotina</taxon>
        <taxon>Saccharomycetes</taxon>
        <taxon>Saccharomycetales</taxon>
        <taxon>Saccharomycetaceae</taxon>
        <taxon>Henningerozyma</taxon>
    </lineage>
</organism>
<protein>
    <recommendedName>
        <fullName evidence="2">Essential protein Yae1 N-terminal domain-containing protein</fullName>
    </recommendedName>
</protein>
<reference evidence="3 4" key="1">
    <citation type="journal article" date="2011" name="Proc. Natl. Acad. Sci. U.S.A.">
        <title>Evolutionary erosion of yeast sex chromosomes by mating-type switching accidents.</title>
        <authorList>
            <person name="Gordon J.L."/>
            <person name="Armisen D."/>
            <person name="Proux-Wera E."/>
            <person name="Oheigeartaigh S.S."/>
            <person name="Byrne K.P."/>
            <person name="Wolfe K.H."/>
        </authorList>
    </citation>
    <scope>NUCLEOTIDE SEQUENCE [LARGE SCALE GENOMIC DNA]</scope>
    <source>
        <strain evidence="4">ATCC 34711 / CBS 6284 / DSM 70876 / NBRC 10599 / NRRL Y-10934 / UCD 77-7</strain>
    </source>
</reference>
<dbReference type="AlphaFoldDB" id="I2GW52"/>
<dbReference type="Proteomes" id="UP000002866">
    <property type="component" value="Chromosome 1"/>
</dbReference>
<dbReference type="InterPro" id="IPR019191">
    <property type="entry name" value="Essential_protein_Yae1_N"/>
</dbReference>
<keyword evidence="4" id="KW-1185">Reference proteome</keyword>
<evidence type="ECO:0000256" key="1">
    <source>
        <dbReference type="ARBA" id="ARBA00038090"/>
    </source>
</evidence>
<dbReference type="EMBL" id="HE806316">
    <property type="protein sequence ID" value="CCH58354.1"/>
    <property type="molecule type" value="Genomic_DNA"/>
</dbReference>
<dbReference type="FunCoup" id="I2GW52">
    <property type="interactions" value="33"/>
</dbReference>
<evidence type="ECO:0000259" key="2">
    <source>
        <dbReference type="Pfam" id="PF09811"/>
    </source>
</evidence>
<accession>I2GW52</accession>
<sequence>MDVDFEDLFNLEEKFYQEGYAEAQSENVKHNYIEGKQYGLQVGFQRFVLLGQMLSICDFIESLKLNNKLLDKNLLIVKNLINEIPMNNNEDSVEIYEKNIVKLKNKFRTIIITFQKCYNTKENLKNHDKLNFNFDDVENLSRQIAGEIRGFVEDAETSNAKSTQDQAQDW</sequence>